<reference evidence="2" key="1">
    <citation type="submission" date="2013-08" db="EMBL/GenBank/DDBJ databases">
        <authorList>
            <person name="Mendez C."/>
            <person name="Richter M."/>
            <person name="Ferrer M."/>
            <person name="Sanchez J."/>
        </authorList>
    </citation>
    <scope>NUCLEOTIDE SEQUENCE</scope>
</reference>
<dbReference type="InterPro" id="IPR002491">
    <property type="entry name" value="ABC_transptr_periplasmic_BD"/>
</dbReference>
<evidence type="ECO:0000313" key="2">
    <source>
        <dbReference type="EMBL" id="EQD49033.1"/>
    </source>
</evidence>
<accession>T0ZWU2</accession>
<dbReference type="Pfam" id="PF01497">
    <property type="entry name" value="Peripla_BP_2"/>
    <property type="match status" value="1"/>
</dbReference>
<protein>
    <submittedName>
        <fullName evidence="2">Periplasmic binding protein</fullName>
    </submittedName>
</protein>
<gene>
    <name evidence="2" type="ORF">B1B_11819</name>
</gene>
<sequence length="272" mass="27417">MAIAAITFGVLSGSTNAGPSPHHGITVVDDYGRTVTVPAPASRIVVLIASAMDIVYSLGLRSSVVGVDCGPGNDYTADYTPGQVANWSLSGLACVSALPFSASSIQILNPQLVVAGPGISVSDLNTLQQSDGIPALGLNPSNLSGILTDVTLVGALTGHAVAATHLDAALNASLAQDQNLRSLVGPSPSVLLTYYDDPTGYYTFGPGSFGESLLQAAGGASITSNDSQANTGEISGSYVLEANPVIIIAGVGFGLSVANYSVGPYWAEFSAV</sequence>
<name>T0ZWU2_9ZZZZ</name>
<dbReference type="GO" id="GO:0071281">
    <property type="term" value="P:cellular response to iron ion"/>
    <property type="evidence" value="ECO:0007669"/>
    <property type="project" value="TreeGrafter"/>
</dbReference>
<dbReference type="PROSITE" id="PS50983">
    <property type="entry name" value="FE_B12_PBP"/>
    <property type="match status" value="1"/>
</dbReference>
<proteinExistence type="predicted"/>
<comment type="caution">
    <text evidence="2">The sequence shown here is derived from an EMBL/GenBank/DDBJ whole genome shotgun (WGS) entry which is preliminary data.</text>
</comment>
<reference evidence="2" key="2">
    <citation type="journal article" date="2014" name="ISME J.">
        <title>Microbial stratification in low pH oxic and suboxic macroscopic growths along an acid mine drainage.</title>
        <authorList>
            <person name="Mendez-Garcia C."/>
            <person name="Mesa V."/>
            <person name="Sprenger R.R."/>
            <person name="Richter M."/>
            <person name="Diez M.S."/>
            <person name="Solano J."/>
            <person name="Bargiela R."/>
            <person name="Golyshina O.V."/>
            <person name="Manteca A."/>
            <person name="Ramos J.L."/>
            <person name="Gallego J.R."/>
            <person name="Llorente I."/>
            <person name="Martins Dos Santos V.A."/>
            <person name="Jensen O.N."/>
            <person name="Pelaez A.I."/>
            <person name="Sanchez J."/>
            <person name="Ferrer M."/>
        </authorList>
    </citation>
    <scope>NUCLEOTIDE SEQUENCE</scope>
</reference>
<dbReference type="AlphaFoldDB" id="T0ZWU2"/>
<organism evidence="2">
    <name type="scientific">mine drainage metagenome</name>
    <dbReference type="NCBI Taxonomy" id="410659"/>
    <lineage>
        <taxon>unclassified sequences</taxon>
        <taxon>metagenomes</taxon>
        <taxon>ecological metagenomes</taxon>
    </lineage>
</organism>
<dbReference type="InterPro" id="IPR050902">
    <property type="entry name" value="ABC_Transporter_SBP"/>
</dbReference>
<dbReference type="EMBL" id="AUZY01007710">
    <property type="protein sequence ID" value="EQD49033.1"/>
    <property type="molecule type" value="Genomic_DNA"/>
</dbReference>
<dbReference type="Gene3D" id="3.40.50.1980">
    <property type="entry name" value="Nitrogenase molybdenum iron protein domain"/>
    <property type="match status" value="2"/>
</dbReference>
<dbReference type="PANTHER" id="PTHR30535">
    <property type="entry name" value="VITAMIN B12-BINDING PROTEIN"/>
    <property type="match status" value="1"/>
</dbReference>
<dbReference type="SUPFAM" id="SSF53807">
    <property type="entry name" value="Helical backbone' metal receptor"/>
    <property type="match status" value="1"/>
</dbReference>
<evidence type="ECO:0000259" key="1">
    <source>
        <dbReference type="PROSITE" id="PS50983"/>
    </source>
</evidence>
<feature type="domain" description="Fe/B12 periplasmic-binding" evidence="1">
    <location>
        <begin position="43"/>
        <end position="272"/>
    </location>
</feature>
<feature type="non-terminal residue" evidence="2">
    <location>
        <position position="272"/>
    </location>
</feature>
<dbReference type="PANTHER" id="PTHR30535:SF34">
    <property type="entry name" value="MOLYBDATE-BINDING PROTEIN MOLA"/>
    <property type="match status" value="1"/>
</dbReference>